<feature type="region of interest" description="Disordered" evidence="7">
    <location>
        <begin position="151"/>
        <end position="248"/>
    </location>
</feature>
<dbReference type="Gene3D" id="2.160.10.10">
    <property type="entry name" value="Hexapeptide repeat proteins"/>
    <property type="match status" value="1"/>
</dbReference>
<dbReference type="InterPro" id="IPR051960">
    <property type="entry name" value="eIF2B_gamma"/>
</dbReference>
<evidence type="ECO:0000256" key="7">
    <source>
        <dbReference type="SAM" id="MobiDB-lite"/>
    </source>
</evidence>
<evidence type="ECO:0000256" key="3">
    <source>
        <dbReference type="ARBA" id="ARBA00022490"/>
    </source>
</evidence>
<evidence type="ECO:0000256" key="6">
    <source>
        <dbReference type="ARBA" id="ARBA00046432"/>
    </source>
</evidence>
<dbReference type="EMBL" id="QWIO01000581">
    <property type="protein sequence ID" value="RMY91787.1"/>
    <property type="molecule type" value="Genomic_DNA"/>
</dbReference>
<feature type="compositionally biased region" description="Acidic residues" evidence="7">
    <location>
        <begin position="223"/>
        <end position="248"/>
    </location>
</feature>
<protein>
    <recommendedName>
        <fullName evidence="8">Mannose-1-phosphate guanyltransferase C-terminal domain-containing protein</fullName>
    </recommendedName>
</protein>
<dbReference type="GO" id="GO:0005829">
    <property type="term" value="C:cytosol"/>
    <property type="evidence" value="ECO:0007669"/>
    <property type="project" value="UniProtKB-SubCell"/>
</dbReference>
<gene>
    <name evidence="9" type="ORF">D0864_06002</name>
</gene>
<evidence type="ECO:0000259" key="8">
    <source>
        <dbReference type="Pfam" id="PF25087"/>
    </source>
</evidence>
<comment type="caution">
    <text evidence="9">The sequence shown here is derived from an EMBL/GenBank/DDBJ whole genome shotgun (WGS) entry which is preliminary data.</text>
</comment>
<organism evidence="9 10">
    <name type="scientific">Hortaea werneckii</name>
    <name type="common">Black yeast</name>
    <name type="synonym">Cladosporium werneckii</name>
    <dbReference type="NCBI Taxonomy" id="91943"/>
    <lineage>
        <taxon>Eukaryota</taxon>
        <taxon>Fungi</taxon>
        <taxon>Dikarya</taxon>
        <taxon>Ascomycota</taxon>
        <taxon>Pezizomycotina</taxon>
        <taxon>Dothideomycetes</taxon>
        <taxon>Dothideomycetidae</taxon>
        <taxon>Mycosphaerellales</taxon>
        <taxon>Teratosphaeriaceae</taxon>
        <taxon>Hortaea</taxon>
    </lineage>
</organism>
<feature type="compositionally biased region" description="Low complexity" evidence="7">
    <location>
        <begin position="161"/>
        <end position="170"/>
    </location>
</feature>
<evidence type="ECO:0000313" key="9">
    <source>
        <dbReference type="EMBL" id="RMY91787.1"/>
    </source>
</evidence>
<dbReference type="GO" id="GO:0003743">
    <property type="term" value="F:translation initiation factor activity"/>
    <property type="evidence" value="ECO:0007669"/>
    <property type="project" value="TreeGrafter"/>
</dbReference>
<evidence type="ECO:0000256" key="1">
    <source>
        <dbReference type="ARBA" id="ARBA00004514"/>
    </source>
</evidence>
<dbReference type="PANTHER" id="PTHR45989:SF1">
    <property type="entry name" value="TRANSLATION INITIATION FACTOR EIF-2B SUBUNIT GAMMA"/>
    <property type="match status" value="1"/>
</dbReference>
<comment type="subunit">
    <text evidence="6">Component of the translation initiation factor 2B (eIF2B) complex which is a heterodecamer of two sets of five different subunits: alpha, beta, gamma, delta and epsilon. Subunits alpha, beta and delta comprise a regulatory subcomplex and subunits epsilon and gamma comprise a catalytic subcomplex. Within the complex, the hexameric regulatory complex resides at the center, with the two heterodimeric catalytic subcomplexes bound on opposite sides.</text>
</comment>
<keyword evidence="3" id="KW-0963">Cytoplasm</keyword>
<proteinExistence type="inferred from homology"/>
<feature type="compositionally biased region" description="Basic and acidic residues" evidence="7">
    <location>
        <begin position="184"/>
        <end position="199"/>
    </location>
</feature>
<feature type="non-terminal residue" evidence="9">
    <location>
        <position position="1"/>
    </location>
</feature>
<comment type="subcellular location">
    <subcellularLocation>
        <location evidence="1">Cytoplasm</location>
        <location evidence="1">Cytosol</location>
    </subcellularLocation>
</comment>
<dbReference type="Pfam" id="PF25087">
    <property type="entry name" value="GMPPB_C"/>
    <property type="match status" value="1"/>
</dbReference>
<dbReference type="Proteomes" id="UP000269539">
    <property type="component" value="Unassembled WGS sequence"/>
</dbReference>
<dbReference type="GO" id="GO:0005085">
    <property type="term" value="F:guanyl-nucleotide exchange factor activity"/>
    <property type="evidence" value="ECO:0007669"/>
    <property type="project" value="TreeGrafter"/>
</dbReference>
<reference evidence="9 10" key="1">
    <citation type="journal article" date="2018" name="BMC Genomics">
        <title>Genomic evidence for intraspecific hybridization in a clonal and extremely halotolerant yeast.</title>
        <authorList>
            <person name="Gostincar C."/>
            <person name="Stajich J.E."/>
            <person name="Zupancic J."/>
            <person name="Zalar P."/>
            <person name="Gunde-Cimerman N."/>
        </authorList>
    </citation>
    <scope>NUCLEOTIDE SEQUENCE [LARGE SCALE GENOMIC DNA]</scope>
    <source>
        <strain evidence="9 10">EXF-10513</strain>
    </source>
</reference>
<evidence type="ECO:0000256" key="4">
    <source>
        <dbReference type="ARBA" id="ARBA00022540"/>
    </source>
</evidence>
<dbReference type="InterPro" id="IPR011004">
    <property type="entry name" value="Trimer_LpxA-like_sf"/>
</dbReference>
<dbReference type="GO" id="GO:0002183">
    <property type="term" value="P:cytoplasmic translational initiation"/>
    <property type="evidence" value="ECO:0007669"/>
    <property type="project" value="TreeGrafter"/>
</dbReference>
<evidence type="ECO:0000256" key="5">
    <source>
        <dbReference type="ARBA" id="ARBA00022917"/>
    </source>
</evidence>
<name>A0A3M7FSW6_HORWE</name>
<dbReference type="SUPFAM" id="SSF51161">
    <property type="entry name" value="Trimeric LpxA-like enzymes"/>
    <property type="match status" value="1"/>
</dbReference>
<dbReference type="GO" id="GO:0005851">
    <property type="term" value="C:eukaryotic translation initiation factor 2B complex"/>
    <property type="evidence" value="ECO:0007669"/>
    <property type="project" value="TreeGrafter"/>
</dbReference>
<dbReference type="PANTHER" id="PTHR45989">
    <property type="entry name" value="TRANSLATION INITIATION FACTOR EIF-2B SUBUNIT GAMMA"/>
    <property type="match status" value="1"/>
</dbReference>
<dbReference type="InterPro" id="IPR056729">
    <property type="entry name" value="GMPPB_C"/>
</dbReference>
<comment type="similarity">
    <text evidence="2">Belongs to the eIF-2B gamma/epsilon subunits family.</text>
</comment>
<keyword evidence="5" id="KW-0648">Protein biosynthesis</keyword>
<evidence type="ECO:0000313" key="10">
    <source>
        <dbReference type="Proteomes" id="UP000269539"/>
    </source>
</evidence>
<dbReference type="AlphaFoldDB" id="A0A3M7FSW6"/>
<accession>A0A3M7FSW6</accession>
<keyword evidence="4" id="KW-0396">Initiation factor</keyword>
<sequence length="248" mass="25949">QHSPSQPSIPPILAYIHPTPTSPTPHPTTHPLIRRCDTTPHLLALSLYLARQQPLTAPAADTPPHPFAPDHKIHPTASLGAQSRVSAEDCLIAENVRVGGRCNFRETVVGANCEVGSMVRLTRCVLMEGCVVGDGVVMSGCVVGRRARVEGMSGGGGGEGQQQQQQGEVAVGEKKGGKAGGKKKGGEGDGEDGKTRLTDCEVAPNFVVEAGTEAKGEKLMAFDTDDLSEEDDEEGGGEDGDEGSEMEM</sequence>
<evidence type="ECO:0000256" key="2">
    <source>
        <dbReference type="ARBA" id="ARBA00007878"/>
    </source>
</evidence>
<feature type="domain" description="Mannose-1-phosphate guanyltransferase C-terminal" evidence="8">
    <location>
        <begin position="88"/>
        <end position="150"/>
    </location>
</feature>